<dbReference type="Proteomes" id="UP000053820">
    <property type="component" value="Unassembled WGS sequence"/>
</dbReference>
<keyword evidence="2" id="KW-1185">Reference proteome</keyword>
<dbReference type="SUPFAM" id="SSF52540">
    <property type="entry name" value="P-loop containing nucleoside triphosphate hydrolases"/>
    <property type="match status" value="1"/>
</dbReference>
<dbReference type="EMBL" id="KN839920">
    <property type="protein sequence ID" value="KIJ58634.1"/>
    <property type="molecule type" value="Genomic_DNA"/>
</dbReference>
<sequence length="489" mass="54812">MEAILKDILEEAIKTAHMQMTSPKAASTARKRGRAQARKVKWVAATAAGDIEEIWVLYIQLFEQDIATTLPMNNALNEDPAQWIWEGQGDLGAAKFAGMSKTQLSALLQFKDGLCSWTPKHKEAFTADNPDMHPLSLLWHQMVGVASVIDGVFRDKMHTLGAAGVLITDAVGVGKTTLTMGVIAFIIDPFIFQKMLAGHELFPGTMVDKSKVRQASIIEHAPYFSGCQSIQNKLYVILVSNSLVAQWYAELCTFFHPHSIEIYIFPTAEAQFNEFWEGNWKTLSTPMINCIILVPHLVMTTCSRAFDICKSKMTGNAQKATDEPHKVKSVALRKKFISYERTFCTVAINEAHEFRNTGTNFYVALELTKCAQLSLLLTATLLFTSSKICCDDHYVIPDSIKKLRRYDRKRIKDTLPEYAMIVARIGLSEAEIDVISKVMDGFSSGKSLKGMEDGMTFNTKFYLEGRTKAAFPFHVSPTYPPIELFSQWK</sequence>
<dbReference type="OrthoDB" id="3270319at2759"/>
<accession>A0A0C9V072</accession>
<protein>
    <recommendedName>
        <fullName evidence="3">SNF2 N-terminal domain-containing protein</fullName>
    </recommendedName>
</protein>
<organism evidence="1 2">
    <name type="scientific">Hydnomerulius pinastri MD-312</name>
    <dbReference type="NCBI Taxonomy" id="994086"/>
    <lineage>
        <taxon>Eukaryota</taxon>
        <taxon>Fungi</taxon>
        <taxon>Dikarya</taxon>
        <taxon>Basidiomycota</taxon>
        <taxon>Agaricomycotina</taxon>
        <taxon>Agaricomycetes</taxon>
        <taxon>Agaricomycetidae</taxon>
        <taxon>Boletales</taxon>
        <taxon>Boletales incertae sedis</taxon>
        <taxon>Leucogyrophana</taxon>
    </lineage>
</organism>
<dbReference type="AlphaFoldDB" id="A0A0C9V072"/>
<proteinExistence type="predicted"/>
<dbReference type="InterPro" id="IPR027417">
    <property type="entry name" value="P-loop_NTPase"/>
</dbReference>
<dbReference type="HOGENOM" id="CLU_558489_0_0_1"/>
<reference evidence="1 2" key="1">
    <citation type="submission" date="2014-04" db="EMBL/GenBank/DDBJ databases">
        <title>Evolutionary Origins and Diversification of the Mycorrhizal Mutualists.</title>
        <authorList>
            <consortium name="DOE Joint Genome Institute"/>
            <consortium name="Mycorrhizal Genomics Consortium"/>
            <person name="Kohler A."/>
            <person name="Kuo A."/>
            <person name="Nagy L.G."/>
            <person name="Floudas D."/>
            <person name="Copeland A."/>
            <person name="Barry K.W."/>
            <person name="Cichocki N."/>
            <person name="Veneault-Fourrey C."/>
            <person name="LaButti K."/>
            <person name="Lindquist E.A."/>
            <person name="Lipzen A."/>
            <person name="Lundell T."/>
            <person name="Morin E."/>
            <person name="Murat C."/>
            <person name="Riley R."/>
            <person name="Ohm R."/>
            <person name="Sun H."/>
            <person name="Tunlid A."/>
            <person name="Henrissat B."/>
            <person name="Grigoriev I.V."/>
            <person name="Hibbett D.S."/>
            <person name="Martin F."/>
        </authorList>
    </citation>
    <scope>NUCLEOTIDE SEQUENCE [LARGE SCALE GENOMIC DNA]</scope>
    <source>
        <strain evidence="1 2">MD-312</strain>
    </source>
</reference>
<dbReference type="Gene3D" id="3.40.50.300">
    <property type="entry name" value="P-loop containing nucleotide triphosphate hydrolases"/>
    <property type="match status" value="1"/>
</dbReference>
<evidence type="ECO:0000313" key="1">
    <source>
        <dbReference type="EMBL" id="KIJ58634.1"/>
    </source>
</evidence>
<gene>
    <name evidence="1" type="ORF">HYDPIDRAFT_171203</name>
</gene>
<feature type="non-terminal residue" evidence="1">
    <location>
        <position position="1"/>
    </location>
</feature>
<name>A0A0C9V072_9AGAM</name>
<evidence type="ECO:0008006" key="3">
    <source>
        <dbReference type="Google" id="ProtNLM"/>
    </source>
</evidence>
<evidence type="ECO:0000313" key="2">
    <source>
        <dbReference type="Proteomes" id="UP000053820"/>
    </source>
</evidence>